<keyword evidence="1" id="KW-0472">Membrane</keyword>
<feature type="transmembrane region" description="Helical" evidence="1">
    <location>
        <begin position="9"/>
        <end position="27"/>
    </location>
</feature>
<accession>A0ABP8BIG9</accession>
<dbReference type="Proteomes" id="UP001501251">
    <property type="component" value="Unassembled WGS sequence"/>
</dbReference>
<dbReference type="RefSeq" id="WP_344922769.1">
    <property type="nucleotide sequence ID" value="NZ_BAABAQ010000018.1"/>
</dbReference>
<evidence type="ECO:0000256" key="1">
    <source>
        <dbReference type="SAM" id="Phobius"/>
    </source>
</evidence>
<reference evidence="3" key="1">
    <citation type="journal article" date="2019" name="Int. J. Syst. Evol. Microbiol.">
        <title>The Global Catalogue of Microorganisms (GCM) 10K type strain sequencing project: providing services to taxonomists for standard genome sequencing and annotation.</title>
        <authorList>
            <consortium name="The Broad Institute Genomics Platform"/>
            <consortium name="The Broad Institute Genome Sequencing Center for Infectious Disease"/>
            <person name="Wu L."/>
            <person name="Ma J."/>
        </authorList>
    </citation>
    <scope>NUCLEOTIDE SEQUENCE [LARGE SCALE GENOMIC DNA]</scope>
    <source>
        <strain evidence="3">JCM 17388</strain>
    </source>
</reference>
<comment type="caution">
    <text evidence="2">The sequence shown here is derived from an EMBL/GenBank/DDBJ whole genome shotgun (WGS) entry which is preliminary data.</text>
</comment>
<keyword evidence="1" id="KW-0812">Transmembrane</keyword>
<keyword evidence="3" id="KW-1185">Reference proteome</keyword>
<dbReference type="EMBL" id="BAABAQ010000018">
    <property type="protein sequence ID" value="GAA4207733.1"/>
    <property type="molecule type" value="Genomic_DNA"/>
</dbReference>
<evidence type="ECO:0000313" key="2">
    <source>
        <dbReference type="EMBL" id="GAA4207733.1"/>
    </source>
</evidence>
<proteinExistence type="predicted"/>
<keyword evidence="1" id="KW-1133">Transmembrane helix</keyword>
<organism evidence="2 3">
    <name type="scientific">Streptosporangium oxazolinicum</name>
    <dbReference type="NCBI Taxonomy" id="909287"/>
    <lineage>
        <taxon>Bacteria</taxon>
        <taxon>Bacillati</taxon>
        <taxon>Actinomycetota</taxon>
        <taxon>Actinomycetes</taxon>
        <taxon>Streptosporangiales</taxon>
        <taxon>Streptosporangiaceae</taxon>
        <taxon>Streptosporangium</taxon>
    </lineage>
</organism>
<gene>
    <name evidence="2" type="ORF">GCM10022252_71790</name>
</gene>
<evidence type="ECO:0000313" key="3">
    <source>
        <dbReference type="Proteomes" id="UP001501251"/>
    </source>
</evidence>
<feature type="transmembrane region" description="Helical" evidence="1">
    <location>
        <begin position="39"/>
        <end position="59"/>
    </location>
</feature>
<protein>
    <submittedName>
        <fullName evidence="2">Uncharacterized protein</fullName>
    </submittedName>
</protein>
<sequence>MAARYRRGISLIGLIYILIGIYVAWVYEYITPALLKDIAEALLAVFLWFLILLGVDLRLAG</sequence>
<name>A0ABP8BIG9_9ACTN</name>